<accession>A0A1G9W0E8</accession>
<dbReference type="STRING" id="310781.SAMN05216259_101461"/>
<organism evidence="2 3">
    <name type="scientific">Actinacidiphila guanduensis</name>
    <dbReference type="NCBI Taxonomy" id="310781"/>
    <lineage>
        <taxon>Bacteria</taxon>
        <taxon>Bacillati</taxon>
        <taxon>Actinomycetota</taxon>
        <taxon>Actinomycetes</taxon>
        <taxon>Kitasatosporales</taxon>
        <taxon>Streptomycetaceae</taxon>
        <taxon>Actinacidiphila</taxon>
    </lineage>
</organism>
<dbReference type="InterPro" id="IPR005302">
    <property type="entry name" value="MoCF_Sase_C"/>
</dbReference>
<dbReference type="InterPro" id="IPR005303">
    <property type="entry name" value="MOCOS_middle"/>
</dbReference>
<proteinExistence type="predicted"/>
<dbReference type="EMBL" id="FNIE01000001">
    <property type="protein sequence ID" value="SDM77641.1"/>
    <property type="molecule type" value="Genomic_DNA"/>
</dbReference>
<evidence type="ECO:0000313" key="3">
    <source>
        <dbReference type="Proteomes" id="UP000199341"/>
    </source>
</evidence>
<dbReference type="Gene3D" id="2.40.33.20">
    <property type="entry name" value="PK beta-barrel domain-like"/>
    <property type="match status" value="1"/>
</dbReference>
<dbReference type="Pfam" id="PF03473">
    <property type="entry name" value="MOSC"/>
    <property type="match status" value="1"/>
</dbReference>
<dbReference type="SUPFAM" id="SSF50800">
    <property type="entry name" value="PK beta-barrel domain-like"/>
    <property type="match status" value="1"/>
</dbReference>
<sequence length="269" mass="28138">MTATGTLTTLRRYPVKSMLGEDTGSALLTVDGVEGDRTVAVVSTSTHHVASAKHPKLWRGLLALGARWNDGAPTVTFPGGEGVRVGDPGLDGMLSAWLEQDVKVTTVRPERATVDRPDPEAVLEAGEDAEVPYESVDIGLGSRGATFVDHSPVHLITTATLGHIGVEAVRYRPNVVLDLPGTSPFAENAWVGREISIGTAVLRVVFPTPRCAVPTLAHGSLPRSPHAVRALLDGNRVAVPGLGPRPCLGAYAQVVQGGRVAVGDHAALL</sequence>
<dbReference type="PROSITE" id="PS51340">
    <property type="entry name" value="MOSC"/>
    <property type="match status" value="1"/>
</dbReference>
<reference evidence="2 3" key="1">
    <citation type="submission" date="2016-10" db="EMBL/GenBank/DDBJ databases">
        <authorList>
            <person name="de Groot N.N."/>
        </authorList>
    </citation>
    <scope>NUCLEOTIDE SEQUENCE [LARGE SCALE GENOMIC DNA]</scope>
    <source>
        <strain evidence="2 3">CGMCC 4.2022</strain>
    </source>
</reference>
<dbReference type="GO" id="GO:0030151">
    <property type="term" value="F:molybdenum ion binding"/>
    <property type="evidence" value="ECO:0007669"/>
    <property type="project" value="InterPro"/>
</dbReference>
<protein>
    <recommendedName>
        <fullName evidence="1">MOSC domain-containing protein</fullName>
    </recommendedName>
</protein>
<name>A0A1G9W0E8_9ACTN</name>
<feature type="domain" description="MOSC" evidence="1">
    <location>
        <begin position="129"/>
        <end position="269"/>
    </location>
</feature>
<gene>
    <name evidence="2" type="ORF">SAMN05216259_101461</name>
</gene>
<dbReference type="AlphaFoldDB" id="A0A1G9W0E8"/>
<dbReference type="GO" id="GO:0030170">
    <property type="term" value="F:pyridoxal phosphate binding"/>
    <property type="evidence" value="ECO:0007669"/>
    <property type="project" value="InterPro"/>
</dbReference>
<dbReference type="Pfam" id="PF03476">
    <property type="entry name" value="MOSC_N"/>
    <property type="match status" value="1"/>
</dbReference>
<dbReference type="OrthoDB" id="9793178at2"/>
<dbReference type="RefSeq" id="WP_093782509.1">
    <property type="nucleotide sequence ID" value="NZ_FNIE01000001.1"/>
</dbReference>
<evidence type="ECO:0000313" key="2">
    <source>
        <dbReference type="EMBL" id="SDM77641.1"/>
    </source>
</evidence>
<keyword evidence="3" id="KW-1185">Reference proteome</keyword>
<evidence type="ECO:0000259" key="1">
    <source>
        <dbReference type="PROSITE" id="PS51340"/>
    </source>
</evidence>
<dbReference type="InterPro" id="IPR011037">
    <property type="entry name" value="Pyrv_Knase-like_insert_dom_sf"/>
</dbReference>
<dbReference type="GO" id="GO:0003824">
    <property type="term" value="F:catalytic activity"/>
    <property type="evidence" value="ECO:0007669"/>
    <property type="project" value="InterPro"/>
</dbReference>
<dbReference type="Proteomes" id="UP000199341">
    <property type="component" value="Unassembled WGS sequence"/>
</dbReference>